<reference evidence="8" key="1">
    <citation type="submission" date="2010-03" db="EMBL/GenBank/DDBJ databases">
        <title>The genome sequence of Synergistetes sp. SGP1.</title>
        <authorList>
            <consortium name="metaHIT consortium -- http://www.metahit.eu/"/>
            <person name="Pajon A."/>
            <person name="Turner K."/>
            <person name="Parkhill J."/>
            <person name="Wade W."/>
            <person name="Vartoukian S."/>
        </authorList>
    </citation>
    <scope>NUCLEOTIDE SEQUENCE [LARGE SCALE GENOMIC DNA]</scope>
    <source>
        <strain evidence="8">SGP1</strain>
    </source>
</reference>
<evidence type="ECO:0000256" key="2">
    <source>
        <dbReference type="ARBA" id="ARBA00007441"/>
    </source>
</evidence>
<evidence type="ECO:0000256" key="4">
    <source>
        <dbReference type="ARBA" id="ARBA00022679"/>
    </source>
</evidence>
<dbReference type="InterPro" id="IPR004839">
    <property type="entry name" value="Aminotransferase_I/II_large"/>
</dbReference>
<dbReference type="EMBL" id="FP929056">
    <property type="protein sequence ID" value="CBL28402.1"/>
    <property type="molecule type" value="Genomic_DNA"/>
</dbReference>
<keyword evidence="8" id="KW-1185">Reference proteome</keyword>
<dbReference type="EC" id="2.6.1.11" evidence="7"/>
<dbReference type="EC" id="2.6.1.17" evidence="7"/>
<evidence type="ECO:0000313" key="7">
    <source>
        <dbReference type="EMBL" id="CBL28402.1"/>
    </source>
</evidence>
<dbReference type="Gene3D" id="3.90.1150.10">
    <property type="entry name" value="Aspartate Aminotransferase, domain 1"/>
    <property type="match status" value="1"/>
</dbReference>
<dbReference type="Proteomes" id="UP000008957">
    <property type="component" value="Chromosome"/>
</dbReference>
<dbReference type="GO" id="GO:0006520">
    <property type="term" value="P:amino acid metabolic process"/>
    <property type="evidence" value="ECO:0007669"/>
    <property type="project" value="InterPro"/>
</dbReference>
<dbReference type="PANTHER" id="PTHR46383">
    <property type="entry name" value="ASPARTATE AMINOTRANSFERASE"/>
    <property type="match status" value="1"/>
</dbReference>
<reference evidence="7 8" key="2">
    <citation type="submission" date="2010-03" db="EMBL/GenBank/DDBJ databases">
        <authorList>
            <person name="Pajon A."/>
        </authorList>
    </citation>
    <scope>NUCLEOTIDE SEQUENCE [LARGE SCALE GENOMIC DNA]</scope>
    <source>
        <strain evidence="7 8">SGP1</strain>
    </source>
</reference>
<dbReference type="GO" id="GO:0003992">
    <property type="term" value="F:N2-acetyl-L-ornithine:2-oxoglutarate 5-aminotransferase activity"/>
    <property type="evidence" value="ECO:0007669"/>
    <property type="project" value="UniProtKB-EC"/>
</dbReference>
<protein>
    <submittedName>
        <fullName evidence="7">Aspartate/tyrosine/aromatic aminotransferase</fullName>
        <ecNumber evidence="7">2.6.1.11</ecNumber>
        <ecNumber evidence="7">2.6.1.17</ecNumber>
    </submittedName>
</protein>
<dbReference type="InterPro" id="IPR015424">
    <property type="entry name" value="PyrdxlP-dep_Trfase"/>
</dbReference>
<proteinExistence type="inferred from homology"/>
<evidence type="ECO:0000256" key="3">
    <source>
        <dbReference type="ARBA" id="ARBA00022576"/>
    </source>
</evidence>
<evidence type="ECO:0000256" key="1">
    <source>
        <dbReference type="ARBA" id="ARBA00001933"/>
    </source>
</evidence>
<dbReference type="KEGG" id="sbr:SY1_12760"/>
<keyword evidence="5" id="KW-0663">Pyridoxal phosphate</keyword>
<comment type="similarity">
    <text evidence="2">Belongs to the class-I pyridoxal-phosphate-dependent aminotransferase family.</text>
</comment>
<dbReference type="CDD" id="cd00609">
    <property type="entry name" value="AAT_like"/>
    <property type="match status" value="1"/>
</dbReference>
<feature type="domain" description="Aminotransferase class I/classII large" evidence="6">
    <location>
        <begin position="27"/>
        <end position="368"/>
    </location>
</feature>
<gene>
    <name evidence="7" type="ORF">SY1_12760</name>
</gene>
<evidence type="ECO:0000313" key="8">
    <source>
        <dbReference type="Proteomes" id="UP000008957"/>
    </source>
</evidence>
<dbReference type="GO" id="GO:0030170">
    <property type="term" value="F:pyridoxal phosphate binding"/>
    <property type="evidence" value="ECO:0007669"/>
    <property type="project" value="InterPro"/>
</dbReference>
<dbReference type="InterPro" id="IPR015421">
    <property type="entry name" value="PyrdxlP-dep_Trfase_major"/>
</dbReference>
<dbReference type="InterPro" id="IPR015422">
    <property type="entry name" value="PyrdxlP-dep_Trfase_small"/>
</dbReference>
<accession>A0AB94IX86</accession>
<keyword evidence="3 7" id="KW-0032">Aminotransferase</keyword>
<evidence type="ECO:0000259" key="6">
    <source>
        <dbReference type="Pfam" id="PF00155"/>
    </source>
</evidence>
<dbReference type="FunFam" id="3.40.640.10:FF:000033">
    <property type="entry name" value="Aspartate aminotransferase"/>
    <property type="match status" value="1"/>
</dbReference>
<keyword evidence="4 7" id="KW-0808">Transferase</keyword>
<dbReference type="AlphaFoldDB" id="A0AB94IX86"/>
<organism evidence="7 8">
    <name type="scientific">Fretibacterium fastidiosum</name>
    <dbReference type="NCBI Taxonomy" id="651822"/>
    <lineage>
        <taxon>Bacteria</taxon>
        <taxon>Thermotogati</taxon>
        <taxon>Synergistota</taxon>
        <taxon>Synergistia</taxon>
        <taxon>Synergistales</taxon>
        <taxon>Aminobacteriaceae</taxon>
        <taxon>Fretibacterium</taxon>
    </lineage>
</organism>
<comment type="cofactor">
    <cofactor evidence="1">
        <name>pyridoxal 5'-phosphate</name>
        <dbReference type="ChEBI" id="CHEBI:597326"/>
    </cofactor>
</comment>
<dbReference type="GO" id="GO:0009016">
    <property type="term" value="F:succinyldiaminopimelate transaminase activity"/>
    <property type="evidence" value="ECO:0007669"/>
    <property type="project" value="UniProtKB-EC"/>
</dbReference>
<name>A0AB94IX86_9BACT</name>
<dbReference type="Pfam" id="PF00155">
    <property type="entry name" value="Aminotran_1_2"/>
    <property type="match status" value="1"/>
</dbReference>
<sequence length="383" mass="41733">MRVAERFSKFKPSGMMRMFRAIAQMEGVLNLSIGEPDFTTEPDVIDAAARAARAGSTHYPPLQGFRDLREAVCGYWERRHGLSLSPEEVVIANGALQATQLLFEALLDPGDEVLLLEPYFTVYAVQVRDCGGVPVGVPTREENNFAPTAEDLRAAVTSRTRGIVVNSPGNPSGSVYSREQLEVIAAFAVERDLLVISDEIYESLVFRGEHVCFASLPGMRERTITIGGVSKSHCMTGWRLGYAMTPPDVASMMCLLSSSRTYGVCTLAQKGAAYALNTQDAKVEERRAAFGDRLRAVEARLNAMKGVRCRPAAGAFYLFPDISGTGLSSEEFSLRALREARVGLLPGDAFGESGEGYVRIACTQAMDSLMRAMDALERFTDAL</sequence>
<evidence type="ECO:0000256" key="5">
    <source>
        <dbReference type="ARBA" id="ARBA00022898"/>
    </source>
</evidence>
<dbReference type="Gene3D" id="3.40.640.10">
    <property type="entry name" value="Type I PLP-dependent aspartate aminotransferase-like (Major domain)"/>
    <property type="match status" value="1"/>
</dbReference>
<dbReference type="InterPro" id="IPR050596">
    <property type="entry name" value="AspAT/PAT-like"/>
</dbReference>
<dbReference type="SUPFAM" id="SSF53383">
    <property type="entry name" value="PLP-dependent transferases"/>
    <property type="match status" value="1"/>
</dbReference>
<dbReference type="PANTHER" id="PTHR46383:SF1">
    <property type="entry name" value="ASPARTATE AMINOTRANSFERASE"/>
    <property type="match status" value="1"/>
</dbReference>